<proteinExistence type="inferred from homology"/>
<comment type="caution">
    <text evidence="8">The sequence shown here is derived from an EMBL/GenBank/DDBJ whole genome shotgun (WGS) entry which is preliminary data.</text>
</comment>
<comment type="subcellular location">
    <subcellularLocation>
        <location evidence="1">Nucleus</location>
    </subcellularLocation>
</comment>
<dbReference type="GO" id="GO:0005667">
    <property type="term" value="C:transcription regulator complex"/>
    <property type="evidence" value="ECO:0007669"/>
    <property type="project" value="TreeGrafter"/>
</dbReference>
<reference evidence="8 9" key="1">
    <citation type="submission" date="2023-11" db="EMBL/GenBank/DDBJ databases">
        <title>Halocaridina rubra genome assembly.</title>
        <authorList>
            <person name="Smith C."/>
        </authorList>
    </citation>
    <scope>NUCLEOTIDE SEQUENCE [LARGE SCALE GENOMIC DNA]</scope>
    <source>
        <strain evidence="8">EP-1</strain>
        <tissue evidence="8">Whole</tissue>
    </source>
</reference>
<dbReference type="GO" id="GO:0006357">
    <property type="term" value="P:regulation of transcription by RNA polymerase II"/>
    <property type="evidence" value="ECO:0007669"/>
    <property type="project" value="TreeGrafter"/>
</dbReference>
<organism evidence="8 9">
    <name type="scientific">Halocaridina rubra</name>
    <name type="common">Hawaiian red shrimp</name>
    <dbReference type="NCBI Taxonomy" id="373956"/>
    <lineage>
        <taxon>Eukaryota</taxon>
        <taxon>Metazoa</taxon>
        <taxon>Ecdysozoa</taxon>
        <taxon>Arthropoda</taxon>
        <taxon>Crustacea</taxon>
        <taxon>Multicrustacea</taxon>
        <taxon>Malacostraca</taxon>
        <taxon>Eumalacostraca</taxon>
        <taxon>Eucarida</taxon>
        <taxon>Decapoda</taxon>
        <taxon>Pleocyemata</taxon>
        <taxon>Caridea</taxon>
        <taxon>Atyoidea</taxon>
        <taxon>Atyidae</taxon>
        <taxon>Halocaridina</taxon>
    </lineage>
</organism>
<dbReference type="GO" id="GO:0016592">
    <property type="term" value="C:mediator complex"/>
    <property type="evidence" value="ECO:0007669"/>
    <property type="project" value="TreeGrafter"/>
</dbReference>
<evidence type="ECO:0000256" key="3">
    <source>
        <dbReference type="ARBA" id="ARBA00019696"/>
    </source>
</evidence>
<evidence type="ECO:0000313" key="8">
    <source>
        <dbReference type="EMBL" id="KAK7070435.1"/>
    </source>
</evidence>
<comment type="similarity">
    <text evidence="2">Belongs to the Mediator complex subunit 23 family.</text>
</comment>
<dbReference type="Pfam" id="PF11573">
    <property type="entry name" value="Med23"/>
    <property type="match status" value="1"/>
</dbReference>
<dbReference type="Proteomes" id="UP001381693">
    <property type="component" value="Unassembled WGS sequence"/>
</dbReference>
<name>A0AAN9A2Y2_HALRR</name>
<dbReference type="AlphaFoldDB" id="A0AAN9A2Y2"/>
<evidence type="ECO:0000256" key="1">
    <source>
        <dbReference type="ARBA" id="ARBA00004123"/>
    </source>
</evidence>
<gene>
    <name evidence="8" type="primary">MED23_2</name>
    <name evidence="8" type="ORF">SK128_007806</name>
</gene>
<evidence type="ECO:0000256" key="7">
    <source>
        <dbReference type="ARBA" id="ARBA00031961"/>
    </source>
</evidence>
<evidence type="ECO:0000256" key="2">
    <source>
        <dbReference type="ARBA" id="ARBA00010222"/>
    </source>
</evidence>
<dbReference type="PANTHER" id="PTHR12691">
    <property type="entry name" value="MEDIATOR OF RNA POLYMERASE II TRANSCRIPTION SUBUNIT 23"/>
    <property type="match status" value="1"/>
</dbReference>
<dbReference type="PANTHER" id="PTHR12691:SF10">
    <property type="entry name" value="MEDIATOR OF RNA POLYMERASE II TRANSCRIPTION SUBUNIT 23"/>
    <property type="match status" value="1"/>
</dbReference>
<protein>
    <recommendedName>
        <fullName evidence="3">Mediator of RNA polymerase II transcription subunit 23</fullName>
    </recommendedName>
    <alternativeName>
        <fullName evidence="7">Mediator complex subunit 23</fullName>
    </alternativeName>
</protein>
<sequence>MVLETERVPPIAYKVLERVGPRQLAAHVRTLCDFLVLEFSNSAGGQHVSKYVETMNSIIWVYNIVPIDRLMLCLLCTSQNTKYYHYFSSLQALRTQEGSEAHVCFFIIQLLLLKPPELRNRVTDFVKENSPDHWKQNNW</sequence>
<accession>A0AAN9A2Y2</accession>
<evidence type="ECO:0000256" key="6">
    <source>
        <dbReference type="ARBA" id="ARBA00023242"/>
    </source>
</evidence>
<evidence type="ECO:0000256" key="5">
    <source>
        <dbReference type="ARBA" id="ARBA00023163"/>
    </source>
</evidence>
<keyword evidence="6" id="KW-0539">Nucleus</keyword>
<dbReference type="GO" id="GO:0010628">
    <property type="term" value="P:positive regulation of gene expression"/>
    <property type="evidence" value="ECO:0007669"/>
    <property type="project" value="TreeGrafter"/>
</dbReference>
<evidence type="ECO:0000313" key="9">
    <source>
        <dbReference type="Proteomes" id="UP001381693"/>
    </source>
</evidence>
<keyword evidence="5" id="KW-0804">Transcription</keyword>
<dbReference type="InterPro" id="IPR021629">
    <property type="entry name" value="Mediator_Med23"/>
</dbReference>
<keyword evidence="9" id="KW-1185">Reference proteome</keyword>
<keyword evidence="4" id="KW-0805">Transcription regulation</keyword>
<evidence type="ECO:0000256" key="4">
    <source>
        <dbReference type="ARBA" id="ARBA00023015"/>
    </source>
</evidence>
<dbReference type="EMBL" id="JAXCGZ010015367">
    <property type="protein sequence ID" value="KAK7070435.1"/>
    <property type="molecule type" value="Genomic_DNA"/>
</dbReference>